<protein>
    <submittedName>
        <fullName evidence="2">Uncharacterized protein</fullName>
    </submittedName>
</protein>
<comment type="caution">
    <text evidence="2">The sequence shown here is derived from an EMBL/GenBank/DDBJ whole genome shotgun (WGS) entry which is preliminary data.</text>
</comment>
<gene>
    <name evidence="2" type="ORF">CRU90_06720</name>
</gene>
<feature type="compositionally biased region" description="Low complexity" evidence="1">
    <location>
        <begin position="1"/>
        <end position="16"/>
    </location>
</feature>
<dbReference type="AlphaFoldDB" id="A0A4Q0ZCP8"/>
<dbReference type="OrthoDB" id="5526627at2"/>
<sequence>MNEKQSSQQMASTASQVLRDKNSSAIQKELAASVLSQSNSNKQTGAQMETTASKVLTSNKYNDLTKGLAGSVLSQANKER</sequence>
<feature type="region of interest" description="Disordered" evidence="1">
    <location>
        <begin position="1"/>
        <end position="24"/>
    </location>
</feature>
<dbReference type="RefSeq" id="WP_128986518.1">
    <property type="nucleotide sequence ID" value="NZ_PDJZ01000006.1"/>
</dbReference>
<proteinExistence type="predicted"/>
<dbReference type="Proteomes" id="UP000290870">
    <property type="component" value="Unassembled WGS sequence"/>
</dbReference>
<evidence type="ECO:0000313" key="3">
    <source>
        <dbReference type="Proteomes" id="UP000290870"/>
    </source>
</evidence>
<name>A0A4Q0ZCP8_9BACT</name>
<dbReference type="EMBL" id="PDJZ01000006">
    <property type="protein sequence ID" value="RXJ84087.1"/>
    <property type="molecule type" value="Genomic_DNA"/>
</dbReference>
<accession>A0A4Q0ZCP8</accession>
<organism evidence="2 3">
    <name type="scientific">Arcobacter cloacae</name>
    <dbReference type="NCBI Taxonomy" id="1054034"/>
    <lineage>
        <taxon>Bacteria</taxon>
        <taxon>Pseudomonadati</taxon>
        <taxon>Campylobacterota</taxon>
        <taxon>Epsilonproteobacteria</taxon>
        <taxon>Campylobacterales</taxon>
        <taxon>Arcobacteraceae</taxon>
        <taxon>Arcobacter</taxon>
    </lineage>
</organism>
<evidence type="ECO:0000313" key="2">
    <source>
        <dbReference type="EMBL" id="RXJ84087.1"/>
    </source>
</evidence>
<evidence type="ECO:0000256" key="1">
    <source>
        <dbReference type="SAM" id="MobiDB-lite"/>
    </source>
</evidence>
<reference evidence="2 3" key="1">
    <citation type="submission" date="2017-10" db="EMBL/GenBank/DDBJ databases">
        <title>Genomics of the genus Arcobacter.</title>
        <authorList>
            <person name="Perez-Cataluna A."/>
            <person name="Figueras M.J."/>
        </authorList>
    </citation>
    <scope>NUCLEOTIDE SEQUENCE [LARGE SCALE GENOMIC DNA]</scope>
    <source>
        <strain evidence="2 3">F26</strain>
    </source>
</reference>